<dbReference type="EMBL" id="JACMSC010000010">
    <property type="protein sequence ID" value="KAG6503270.1"/>
    <property type="molecule type" value="Genomic_DNA"/>
</dbReference>
<dbReference type="InterPro" id="IPR043129">
    <property type="entry name" value="ATPase_NBD"/>
</dbReference>
<evidence type="ECO:0000256" key="5">
    <source>
        <dbReference type="ARBA" id="ARBA00022840"/>
    </source>
</evidence>
<dbReference type="GO" id="GO:0006364">
    <property type="term" value="P:rRNA processing"/>
    <property type="evidence" value="ECO:0007669"/>
    <property type="project" value="UniProtKB-KW"/>
</dbReference>
<protein>
    <submittedName>
        <fullName evidence="10">Uncharacterized protein</fullName>
    </submittedName>
</protein>
<keyword evidence="9" id="KW-1133">Transmembrane helix</keyword>
<keyword evidence="11" id="KW-1185">Reference proteome</keyword>
<dbReference type="PANTHER" id="PTHR17039">
    <property type="entry name" value="U3 SMALL NUCLEOLAR RIBONUCLEOPROTEIN PROTEIN MPP10"/>
    <property type="match status" value="1"/>
</dbReference>
<evidence type="ECO:0000256" key="2">
    <source>
        <dbReference type="ARBA" id="ARBA00022517"/>
    </source>
</evidence>
<dbReference type="Pfam" id="PF00012">
    <property type="entry name" value="HSP70"/>
    <property type="match status" value="1"/>
</dbReference>
<keyword evidence="9" id="KW-0812">Transmembrane</keyword>
<dbReference type="SUPFAM" id="SSF53067">
    <property type="entry name" value="Actin-like ATPase domain"/>
    <property type="match status" value="1"/>
</dbReference>
<keyword evidence="4" id="KW-0547">Nucleotide-binding</keyword>
<dbReference type="AlphaFoldDB" id="A0A8J5GBN9"/>
<name>A0A8J5GBN9_ZINOF</name>
<dbReference type="GO" id="GO:0140662">
    <property type="term" value="F:ATP-dependent protein folding chaperone"/>
    <property type="evidence" value="ECO:0007669"/>
    <property type="project" value="InterPro"/>
</dbReference>
<dbReference type="Pfam" id="PF04006">
    <property type="entry name" value="Mpp10"/>
    <property type="match status" value="1"/>
</dbReference>
<evidence type="ECO:0000256" key="6">
    <source>
        <dbReference type="ARBA" id="ARBA00023242"/>
    </source>
</evidence>
<keyword evidence="6" id="KW-0539">Nucleus</keyword>
<dbReference type="GO" id="GO:0034457">
    <property type="term" value="C:Mpp10 complex"/>
    <property type="evidence" value="ECO:0007669"/>
    <property type="project" value="InterPro"/>
</dbReference>
<sequence>MSPTTRTDSPQIIALCCPSLYSAPLPSLNPNQRRCRLCPSAGNRVHLGPRPPTLGVSSSRHQRVFSCHYSLLVRHHSGFGKEVTNLVLVKATNGDTFLGGEDFDSALLNYLVDDIQLIASTINICLAILLLQLSMFILEAFAVLMQFISAWKRRVIEDMSIQVNVPALAMEEVAPLVVSDAAMLAPEEIFHGKGNIKEEAELTKEERKRRRANQKRRFRRLKVGRRRVVDVRLRARVRLLCMTLLLSSSRSPLPISPKQPSTKKTMVISGGPIAATITGLQWSGFSTRFAISLASPSGKVLPVSKGSDFWFIFGFQSSNQSS</sequence>
<comment type="subcellular location">
    <subcellularLocation>
        <location evidence="1">Nucleus</location>
        <location evidence="1">Nucleolus</location>
    </subcellularLocation>
</comment>
<evidence type="ECO:0000256" key="4">
    <source>
        <dbReference type="ARBA" id="ARBA00022741"/>
    </source>
</evidence>
<evidence type="ECO:0000256" key="7">
    <source>
        <dbReference type="ARBA" id="ARBA00023274"/>
    </source>
</evidence>
<evidence type="ECO:0000313" key="11">
    <source>
        <dbReference type="Proteomes" id="UP000734854"/>
    </source>
</evidence>
<keyword evidence="9" id="KW-0472">Membrane</keyword>
<feature type="transmembrane region" description="Helical" evidence="9">
    <location>
        <begin position="117"/>
        <end position="144"/>
    </location>
</feature>
<keyword evidence="5" id="KW-0067">ATP-binding</keyword>
<evidence type="ECO:0000256" key="8">
    <source>
        <dbReference type="ARBA" id="ARBA00029455"/>
    </source>
</evidence>
<evidence type="ECO:0000313" key="10">
    <source>
        <dbReference type="EMBL" id="KAG6503270.1"/>
    </source>
</evidence>
<dbReference type="InterPro" id="IPR013126">
    <property type="entry name" value="Hsp_70_fam"/>
</dbReference>
<proteinExistence type="inferred from homology"/>
<gene>
    <name evidence="10" type="ORF">ZIOFF_035581</name>
</gene>
<accession>A0A8J5GBN9</accession>
<evidence type="ECO:0000256" key="1">
    <source>
        <dbReference type="ARBA" id="ARBA00004604"/>
    </source>
</evidence>
<dbReference type="PANTHER" id="PTHR17039:SF0">
    <property type="entry name" value="U3 SMALL NUCLEOLAR RIBONUCLEOPROTEIN PROTEIN MPP10"/>
    <property type="match status" value="1"/>
</dbReference>
<organism evidence="10 11">
    <name type="scientific">Zingiber officinale</name>
    <name type="common">Ginger</name>
    <name type="synonym">Amomum zingiber</name>
    <dbReference type="NCBI Taxonomy" id="94328"/>
    <lineage>
        <taxon>Eukaryota</taxon>
        <taxon>Viridiplantae</taxon>
        <taxon>Streptophyta</taxon>
        <taxon>Embryophyta</taxon>
        <taxon>Tracheophyta</taxon>
        <taxon>Spermatophyta</taxon>
        <taxon>Magnoliopsida</taxon>
        <taxon>Liliopsida</taxon>
        <taxon>Zingiberales</taxon>
        <taxon>Zingiberaceae</taxon>
        <taxon>Zingiber</taxon>
    </lineage>
</organism>
<comment type="caution">
    <text evidence="10">The sequence shown here is derived from an EMBL/GenBank/DDBJ whole genome shotgun (WGS) entry which is preliminary data.</text>
</comment>
<reference evidence="10 11" key="1">
    <citation type="submission" date="2020-08" db="EMBL/GenBank/DDBJ databases">
        <title>Plant Genome Project.</title>
        <authorList>
            <person name="Zhang R.-G."/>
        </authorList>
    </citation>
    <scope>NUCLEOTIDE SEQUENCE [LARGE SCALE GENOMIC DNA]</scope>
    <source>
        <tissue evidence="10">Rhizome</tissue>
    </source>
</reference>
<dbReference type="Gene3D" id="3.30.420.40">
    <property type="match status" value="1"/>
</dbReference>
<keyword evidence="2" id="KW-0690">Ribosome biogenesis</keyword>
<dbReference type="GO" id="GO:0032040">
    <property type="term" value="C:small-subunit processome"/>
    <property type="evidence" value="ECO:0007669"/>
    <property type="project" value="TreeGrafter"/>
</dbReference>
<dbReference type="Gene3D" id="3.90.640.10">
    <property type="entry name" value="Actin, Chain A, domain 4"/>
    <property type="match status" value="1"/>
</dbReference>
<keyword evidence="7" id="KW-0687">Ribonucleoprotein</keyword>
<evidence type="ECO:0000256" key="3">
    <source>
        <dbReference type="ARBA" id="ARBA00022552"/>
    </source>
</evidence>
<dbReference type="InterPro" id="IPR012173">
    <property type="entry name" value="Mpp10"/>
</dbReference>
<dbReference type="Proteomes" id="UP000734854">
    <property type="component" value="Unassembled WGS sequence"/>
</dbReference>
<dbReference type="GO" id="GO:0005524">
    <property type="term" value="F:ATP binding"/>
    <property type="evidence" value="ECO:0007669"/>
    <property type="project" value="UniProtKB-KW"/>
</dbReference>
<comment type="similarity">
    <text evidence="8">Belongs to the MPP10 family.</text>
</comment>
<keyword evidence="3" id="KW-0698">rRNA processing</keyword>
<dbReference type="GO" id="GO:0005732">
    <property type="term" value="C:sno(s)RNA-containing ribonucleoprotein complex"/>
    <property type="evidence" value="ECO:0007669"/>
    <property type="project" value="InterPro"/>
</dbReference>
<evidence type="ECO:0000256" key="9">
    <source>
        <dbReference type="SAM" id="Phobius"/>
    </source>
</evidence>